<comment type="caution">
    <text evidence="2">The sequence shown here is derived from an EMBL/GenBank/DDBJ whole genome shotgun (WGS) entry which is preliminary data.</text>
</comment>
<name>A0A120GQS0_9BACI</name>
<organism evidence="2 3">
    <name type="scientific">Peribacillus simplex</name>
    <dbReference type="NCBI Taxonomy" id="1478"/>
    <lineage>
        <taxon>Bacteria</taxon>
        <taxon>Bacillati</taxon>
        <taxon>Bacillota</taxon>
        <taxon>Bacilli</taxon>
        <taxon>Bacillales</taxon>
        <taxon>Bacillaceae</taxon>
        <taxon>Peribacillus</taxon>
    </lineage>
</organism>
<keyword evidence="1" id="KW-0472">Membrane</keyword>
<feature type="transmembrane region" description="Helical" evidence="1">
    <location>
        <begin position="45"/>
        <end position="64"/>
    </location>
</feature>
<evidence type="ECO:0000313" key="3">
    <source>
        <dbReference type="Proteomes" id="UP000064189"/>
    </source>
</evidence>
<dbReference type="AlphaFoldDB" id="A0A120GQS0"/>
<proteinExistence type="predicted"/>
<dbReference type="RefSeq" id="WP_061140717.1">
    <property type="nucleotide sequence ID" value="NZ_LNNH01000010.1"/>
</dbReference>
<keyword evidence="1" id="KW-1133">Transmembrane helix</keyword>
<gene>
    <name evidence="2" type="ORF">AS888_04190</name>
</gene>
<feature type="transmembrane region" description="Helical" evidence="1">
    <location>
        <begin position="70"/>
        <end position="91"/>
    </location>
</feature>
<dbReference type="Proteomes" id="UP000064189">
    <property type="component" value="Unassembled WGS sequence"/>
</dbReference>
<evidence type="ECO:0000313" key="2">
    <source>
        <dbReference type="EMBL" id="KWW21717.1"/>
    </source>
</evidence>
<feature type="transmembrane region" description="Helical" evidence="1">
    <location>
        <begin position="98"/>
        <end position="116"/>
    </location>
</feature>
<evidence type="ECO:0000256" key="1">
    <source>
        <dbReference type="SAM" id="Phobius"/>
    </source>
</evidence>
<accession>A0A120GQS0</accession>
<keyword evidence="3" id="KW-1185">Reference proteome</keyword>
<feature type="transmembrane region" description="Helical" evidence="1">
    <location>
        <begin position="6"/>
        <end position="24"/>
    </location>
</feature>
<dbReference type="EMBL" id="LNNH01000010">
    <property type="protein sequence ID" value="KWW21717.1"/>
    <property type="molecule type" value="Genomic_DNA"/>
</dbReference>
<keyword evidence="1" id="KW-0812">Transmembrane</keyword>
<protein>
    <submittedName>
        <fullName evidence="2">Uncharacterized protein</fullName>
    </submittedName>
</protein>
<reference evidence="2 3" key="1">
    <citation type="submission" date="2015-11" db="EMBL/GenBank/DDBJ databases">
        <title>Genome Sequence of Bacillus simplex strain VanAntwerpen2.</title>
        <authorList>
            <person name="Couger M.B."/>
        </authorList>
    </citation>
    <scope>NUCLEOTIDE SEQUENCE [LARGE SCALE GENOMIC DNA]</scope>
    <source>
        <strain evidence="2 3">VanAntwerpen02</strain>
    </source>
</reference>
<sequence>MKIVAIVRLVLIIVIPAFMMRRSYKKMSKEERHDFMTEVASKRFAATYGLVALSFVFLLLHPIFEFTWLKTGSAVFFSIGMIVSCVFVWLYASSKWKAVLRIISALIAIVIFLWWVTK</sequence>